<accession>A0AAP0KLC5</accession>
<evidence type="ECO:0000313" key="3">
    <source>
        <dbReference type="Proteomes" id="UP001417504"/>
    </source>
</evidence>
<evidence type="ECO:0000256" key="1">
    <source>
        <dbReference type="SAM" id="MobiDB-lite"/>
    </source>
</evidence>
<dbReference type="EMBL" id="JBBNAE010000001">
    <property type="protein sequence ID" value="KAK9153769.1"/>
    <property type="molecule type" value="Genomic_DNA"/>
</dbReference>
<name>A0AAP0KLC5_9MAGN</name>
<feature type="compositionally biased region" description="Acidic residues" evidence="1">
    <location>
        <begin position="91"/>
        <end position="102"/>
    </location>
</feature>
<comment type="caution">
    <text evidence="2">The sequence shown here is derived from an EMBL/GenBank/DDBJ whole genome shotgun (WGS) entry which is preliminary data.</text>
</comment>
<reference evidence="2 3" key="1">
    <citation type="submission" date="2024-01" db="EMBL/GenBank/DDBJ databases">
        <title>Genome assemblies of Stephania.</title>
        <authorList>
            <person name="Yang L."/>
        </authorList>
    </citation>
    <scope>NUCLEOTIDE SEQUENCE [LARGE SCALE GENOMIC DNA]</scope>
    <source>
        <strain evidence="2">QJT</strain>
        <tissue evidence="2">Leaf</tissue>
    </source>
</reference>
<feature type="compositionally biased region" description="Basic and acidic residues" evidence="1">
    <location>
        <begin position="103"/>
        <end position="130"/>
    </location>
</feature>
<feature type="compositionally biased region" description="Basic and acidic residues" evidence="1">
    <location>
        <begin position="53"/>
        <end position="90"/>
    </location>
</feature>
<keyword evidence="3" id="KW-1185">Reference proteome</keyword>
<feature type="region of interest" description="Disordered" evidence="1">
    <location>
        <begin position="1"/>
        <end position="131"/>
    </location>
</feature>
<proteinExistence type="predicted"/>
<dbReference type="Proteomes" id="UP001417504">
    <property type="component" value="Unassembled WGS sequence"/>
</dbReference>
<evidence type="ECO:0000313" key="2">
    <source>
        <dbReference type="EMBL" id="KAK9153769.1"/>
    </source>
</evidence>
<organism evidence="2 3">
    <name type="scientific">Stephania japonica</name>
    <dbReference type="NCBI Taxonomy" id="461633"/>
    <lineage>
        <taxon>Eukaryota</taxon>
        <taxon>Viridiplantae</taxon>
        <taxon>Streptophyta</taxon>
        <taxon>Embryophyta</taxon>
        <taxon>Tracheophyta</taxon>
        <taxon>Spermatophyta</taxon>
        <taxon>Magnoliopsida</taxon>
        <taxon>Ranunculales</taxon>
        <taxon>Menispermaceae</taxon>
        <taxon>Menispermoideae</taxon>
        <taxon>Cissampelideae</taxon>
        <taxon>Stephania</taxon>
    </lineage>
</organism>
<gene>
    <name evidence="2" type="ORF">Sjap_001249</name>
</gene>
<dbReference type="AlphaFoldDB" id="A0AAP0KLC5"/>
<protein>
    <submittedName>
        <fullName evidence="2">Uncharacterized protein</fullName>
    </submittedName>
</protein>
<sequence length="150" mass="16283">MTCKKSLVTQEEAGVGISRRGEEVASYGRTAQTTSHTKRKAMDQPVVKRARKVGFEKVEEDHSHVGDGAKDVEFDVEKDESSGDEDKGGDDGDDDNEEGGDGDDNRESDGKGDGNDDHDSEKLDKTDHGKRVIAKMVSVSARYSVPRVAN</sequence>